<evidence type="ECO:0000256" key="2">
    <source>
        <dbReference type="ARBA" id="ARBA00022723"/>
    </source>
</evidence>
<feature type="region of interest" description="Disordered" evidence="4">
    <location>
        <begin position="148"/>
        <end position="167"/>
    </location>
</feature>
<feature type="zinc finger region" description="FLZ-type" evidence="3">
    <location>
        <begin position="555"/>
        <end position="660"/>
    </location>
</feature>
<accession>A0ABR2LK80</accession>
<name>A0ABR2LK80_9ASPA</name>
<comment type="caution">
    <text evidence="6">The sequence shown here is derived from an EMBL/GenBank/DDBJ whole genome shotgun (WGS) entry which is preliminary data.</text>
</comment>
<dbReference type="Proteomes" id="UP001412067">
    <property type="component" value="Unassembled WGS sequence"/>
</dbReference>
<feature type="region of interest" description="Disordered" evidence="4">
    <location>
        <begin position="1"/>
        <end position="24"/>
    </location>
</feature>
<protein>
    <recommendedName>
        <fullName evidence="5">FLZ-type domain-containing protein</fullName>
    </recommendedName>
</protein>
<dbReference type="PANTHER" id="PTHR46443:SF3">
    <property type="entry name" value="PROTEIN MARD1"/>
    <property type="match status" value="1"/>
</dbReference>
<proteinExistence type="inferred from homology"/>
<evidence type="ECO:0000313" key="6">
    <source>
        <dbReference type="EMBL" id="KAK8943552.1"/>
    </source>
</evidence>
<dbReference type="InterPro" id="IPR007650">
    <property type="entry name" value="Zf-FLZ_dom"/>
</dbReference>
<evidence type="ECO:0000256" key="4">
    <source>
        <dbReference type="SAM" id="MobiDB-lite"/>
    </source>
</evidence>
<evidence type="ECO:0000256" key="1">
    <source>
        <dbReference type="ARBA" id="ARBA00009374"/>
    </source>
</evidence>
<keyword evidence="7" id="KW-1185">Reference proteome</keyword>
<reference evidence="6 7" key="1">
    <citation type="journal article" date="2022" name="Nat. Plants">
        <title>Genomes of leafy and leafless Platanthera orchids illuminate the evolution of mycoheterotrophy.</title>
        <authorList>
            <person name="Li M.H."/>
            <person name="Liu K.W."/>
            <person name="Li Z."/>
            <person name="Lu H.C."/>
            <person name="Ye Q.L."/>
            <person name="Zhang D."/>
            <person name="Wang J.Y."/>
            <person name="Li Y.F."/>
            <person name="Zhong Z.M."/>
            <person name="Liu X."/>
            <person name="Yu X."/>
            <person name="Liu D.K."/>
            <person name="Tu X.D."/>
            <person name="Liu B."/>
            <person name="Hao Y."/>
            <person name="Liao X.Y."/>
            <person name="Jiang Y.T."/>
            <person name="Sun W.H."/>
            <person name="Chen J."/>
            <person name="Chen Y.Q."/>
            <person name="Ai Y."/>
            <person name="Zhai J.W."/>
            <person name="Wu S.S."/>
            <person name="Zhou Z."/>
            <person name="Hsiao Y.Y."/>
            <person name="Wu W.L."/>
            <person name="Chen Y.Y."/>
            <person name="Lin Y.F."/>
            <person name="Hsu J.L."/>
            <person name="Li C.Y."/>
            <person name="Wang Z.W."/>
            <person name="Zhao X."/>
            <person name="Zhong W.Y."/>
            <person name="Ma X.K."/>
            <person name="Ma L."/>
            <person name="Huang J."/>
            <person name="Chen G.Z."/>
            <person name="Huang M.Z."/>
            <person name="Huang L."/>
            <person name="Peng D.H."/>
            <person name="Luo Y.B."/>
            <person name="Zou S.Q."/>
            <person name="Chen S.P."/>
            <person name="Lan S."/>
            <person name="Tsai W.C."/>
            <person name="Van de Peer Y."/>
            <person name="Liu Z.J."/>
        </authorList>
    </citation>
    <scope>NUCLEOTIDE SEQUENCE [LARGE SCALE GENOMIC DNA]</scope>
    <source>
        <strain evidence="6">Lor288</strain>
    </source>
</reference>
<evidence type="ECO:0000313" key="7">
    <source>
        <dbReference type="Proteomes" id="UP001412067"/>
    </source>
</evidence>
<gene>
    <name evidence="6" type="ORF">KSP40_PGU006416</name>
</gene>
<feature type="domain" description="FLZ-type" evidence="5">
    <location>
        <begin position="262"/>
        <end position="306"/>
    </location>
</feature>
<evidence type="ECO:0000256" key="3">
    <source>
        <dbReference type="PROSITE-ProRule" id="PRU01131"/>
    </source>
</evidence>
<dbReference type="PANTHER" id="PTHR46443">
    <property type="entry name" value="FCS-LIKE ZINC FINGER 8"/>
    <property type="match status" value="1"/>
</dbReference>
<dbReference type="Pfam" id="PF04570">
    <property type="entry name" value="zf-FLZ"/>
    <property type="match status" value="2"/>
</dbReference>
<organism evidence="6 7">
    <name type="scientific">Platanthera guangdongensis</name>
    <dbReference type="NCBI Taxonomy" id="2320717"/>
    <lineage>
        <taxon>Eukaryota</taxon>
        <taxon>Viridiplantae</taxon>
        <taxon>Streptophyta</taxon>
        <taxon>Embryophyta</taxon>
        <taxon>Tracheophyta</taxon>
        <taxon>Spermatophyta</taxon>
        <taxon>Magnoliopsida</taxon>
        <taxon>Liliopsida</taxon>
        <taxon>Asparagales</taxon>
        <taxon>Orchidaceae</taxon>
        <taxon>Orchidoideae</taxon>
        <taxon>Orchideae</taxon>
        <taxon>Orchidinae</taxon>
        <taxon>Platanthera</taxon>
    </lineage>
</organism>
<feature type="region of interest" description="Disordered" evidence="4">
    <location>
        <begin position="440"/>
        <end position="460"/>
    </location>
</feature>
<feature type="zinc finger region" description="FLZ-type" evidence="3">
    <location>
        <begin position="262"/>
        <end position="306"/>
    </location>
</feature>
<evidence type="ECO:0000259" key="5">
    <source>
        <dbReference type="PROSITE" id="PS51795"/>
    </source>
</evidence>
<keyword evidence="2" id="KW-0479">Metal-binding</keyword>
<comment type="similarity">
    <text evidence="1">Belongs to the FLZ family.</text>
</comment>
<dbReference type="EMBL" id="JBBWWR010000018">
    <property type="protein sequence ID" value="KAK8943552.1"/>
    <property type="molecule type" value="Genomic_DNA"/>
</dbReference>
<dbReference type="InterPro" id="IPR044593">
    <property type="entry name" value="FLZ8/MARD1"/>
</dbReference>
<dbReference type="PROSITE" id="PS51795">
    <property type="entry name" value="ZF_FLZ"/>
    <property type="match status" value="2"/>
</dbReference>
<sequence>MVHGRDSGIRGEIQGPEAPFCSPTSCDSYTEEDSHFLMSDNPFPSAKHTNPFSSLFSSPKFFMGFSAKSSESEASVSPTSILETKAFSAIGSPFFAEKSQRKPFCGNGDLKAIGLGIVDALTKEKSEKKTSNSSSRMVLFGSQLKIQIPTEQTNSPSPPESVESPQTPIEFGVKNKNSLLAMHSPAGEVRSSSPRLFTGCLSPREMELSEDYTCVIFHGPNPKKTHIFDNCVVESCGGDGFLSLKKENRSSVDQNSWYSSERFLRFCHACGKSLAQGKDIFMYRGEQAFCSHECREREMVSEDEESARQAVVLTSLMAFYGHNAIPFHSTSLQGGFEFFSPTPLTSNGFFPIPGSGDLHRSKEESEASVSPTSILETKAFSAIGSPFFAEKSQRKPFCGNGDLKAIGLGIVDALTKEKSEKKTSNSSSRMVLFGSQLKIQIPTEQTNSPSPPESVESPQTPIEFGVKNKNSLLAMHSPAGEVRSSSPRLFTGCLSPREMELSEDYTCVIFHGPNPKKTHIFDNCVVESCGGDGFLSLKKENRSSVDQNSWYSSERFLRFCHACGKSLAQGKDIFMYRFRKMKILNDSSSSSLFAEASKHSAATNAANERWFLKMKRVRAAEHGEAGSTFDSQSTAARLRGRYSAGDALCSKVRASNGLHG</sequence>
<feature type="domain" description="FLZ-type" evidence="5">
    <location>
        <begin position="555"/>
        <end position="660"/>
    </location>
</feature>